<feature type="compositionally biased region" description="Low complexity" evidence="1">
    <location>
        <begin position="770"/>
        <end position="783"/>
    </location>
</feature>
<proteinExistence type="predicted"/>
<feature type="compositionally biased region" description="Low complexity" evidence="1">
    <location>
        <begin position="1"/>
        <end position="29"/>
    </location>
</feature>
<feature type="region of interest" description="Disordered" evidence="1">
    <location>
        <begin position="245"/>
        <end position="296"/>
    </location>
</feature>
<feature type="region of interest" description="Disordered" evidence="1">
    <location>
        <begin position="1277"/>
        <end position="1313"/>
    </location>
</feature>
<reference evidence="2" key="1">
    <citation type="journal article" date="2014" name="Genome Biol. Evol.">
        <title>Gene Loss Rather Than Gene Gain Is Associated with a Host Jump from Monocots to Dicots in the Smut Fungus Melanopsichium pennsylvanicum.</title>
        <authorList>
            <person name="Sharma R."/>
            <person name="Mishra B."/>
            <person name="Runge F."/>
            <person name="Thines M."/>
        </authorList>
    </citation>
    <scope>NUCLEOTIDE SEQUENCE</scope>
    <source>
        <strain evidence="2">4</strain>
    </source>
</reference>
<feature type="compositionally biased region" description="Acidic residues" evidence="1">
    <location>
        <begin position="1331"/>
        <end position="1340"/>
    </location>
</feature>
<feature type="compositionally biased region" description="Low complexity" evidence="1">
    <location>
        <begin position="87"/>
        <end position="102"/>
    </location>
</feature>
<feature type="region of interest" description="Disordered" evidence="1">
    <location>
        <begin position="571"/>
        <end position="593"/>
    </location>
</feature>
<feature type="region of interest" description="Disordered" evidence="1">
    <location>
        <begin position="1"/>
        <end position="102"/>
    </location>
</feature>
<feature type="compositionally biased region" description="Polar residues" evidence="1">
    <location>
        <begin position="59"/>
        <end position="75"/>
    </location>
</feature>
<feature type="compositionally biased region" description="Polar residues" evidence="1">
    <location>
        <begin position="740"/>
        <end position="751"/>
    </location>
</feature>
<protein>
    <recommendedName>
        <fullName evidence="3">Mediator of RNA polymerase II transcription subunit 13</fullName>
    </recommendedName>
</protein>
<evidence type="ECO:0008006" key="3">
    <source>
        <dbReference type="Google" id="ProtNLM"/>
    </source>
</evidence>
<feature type="compositionally biased region" description="Polar residues" evidence="1">
    <location>
        <begin position="37"/>
        <end position="52"/>
    </location>
</feature>
<evidence type="ECO:0000256" key="1">
    <source>
        <dbReference type="SAM" id="MobiDB-lite"/>
    </source>
</evidence>
<feature type="compositionally biased region" description="Polar residues" evidence="1">
    <location>
        <begin position="784"/>
        <end position="795"/>
    </location>
</feature>
<name>A0A077RB88_9BASI</name>
<feature type="region of interest" description="Disordered" evidence="1">
    <location>
        <begin position="1321"/>
        <end position="1340"/>
    </location>
</feature>
<feature type="compositionally biased region" description="Low complexity" evidence="1">
    <location>
        <begin position="1321"/>
        <end position="1330"/>
    </location>
</feature>
<feature type="region of interest" description="Disordered" evidence="1">
    <location>
        <begin position="663"/>
        <end position="698"/>
    </location>
</feature>
<dbReference type="EMBL" id="HG529700">
    <property type="protein sequence ID" value="CDI56798.1"/>
    <property type="molecule type" value="Genomic_DNA"/>
</dbReference>
<sequence>MWNQASSSSAPLAGGAASSIPASSGSHHSNMVHNPGSFASHTRSSHNLNSPSAHRRVGSTLSSQHPSSSAAQTFTRPFANTAFPGTVSAPRSAVPPSSVSAPHKPIQHLPLLTNRTPTSFVKLGFRAQTVISWHRFSRNNAAAKETGQDPSPSTATTSAVASTFEELCREWDSGVQDAIASINKDRSRKQVPSHRPERVGLNVLMQTPLVYACSTRTLNRSSDQDSSDDLWLFCADFSTNDLAHEQASSTRDSEPRATTSAQSTGTGQATRAENTSDEATQQLAGDSQAKPTQSRSLHQLPHDLATAISRITPLATFTSGSYTLASTASGSIKGKQSALSTDDWRAHKYFKKSTKARMLDSMLRACPASQQHDSSKVHTRARLRFGEHIVFMPRRQNPSCVSMASSDAAWLSAPGNSMTSADGAEQSCFITELDVSLCSTAIVVRATSQKLAALPLADTRHLNTQPSSASPSSRATILLAPLRRQAELVGVIPASCVGEEYLAELRSTFATLTHGATDVAFSNDALFASGLAICSLPASDAASTEKQPRPQSQQPKDAVMEVFAEESAGESARDQAMHLSATPPWQCERPESQQPRSDLRQFVWPVCWSLVVPTRSEALFRGHIFGYPAWKDLQNVRSQPMTPIKELVSFTLRTLNDANESALAQSAAPYTPGEPDDASIPRHRVDRLPPTRPGTTPASITYPDFEFAVPAAGSATPSHSLPAAAHSVSGASPAKRELTSAEQVHGGNSTEAFGDELNWMQFLPQANETAAPVAAPATQSSPARQVSSAGLSTSQSLVRPSVAVSAAGDAKDAGRSWQLPAGNASAPPEMRGVTAPPTSHSLLLPHRHLQSHDPTPFQANETTTPLGFTQHSQAKRKAGESDIFGNLGLLTDDDFDFFDASTFGLEPENALQEPSASLQHLFNRRTSASSNNNGFAQPLGPPNMATSAVSQPAMPATAAIEDVAMGDIEQNSLDVLFSSIPGLQDVMITSEPSQAQDTPVPLSLASSTVPMQAAPARSGHGDAAAVAPISAHPFHSALASFTPRDVSAATPFGDPASLPAFTPSSLTESSPAFGNPNHKTPRTPYSPVEDYRDGATIVEFHTADGMEDSVQAYRERDAAMASDATGHAIPGPGPKADAYVKEDRLRLADASSATSAAANAAMDADISSRKRPAIVPNAFLPLARGEVRKPLQRLAAGARTNLGRKYDPLGKFSSKPKNSTAVTTVNSMVHAIEQRADKARAPEQGRLGRAPLATHLGLGAARQIPSRRGQALLNLRSNRNHTKASPGALLSNNRRASGQRMVDGPVTPRSSDDIAVPCALSASDSDTSSSGEDDSDDALSDTEGAVVKMSNEAQAGMKGLSKDIVTSYVRGAWNGESSIAAGTVSEDAMLLMQSISIPSTQRNTVPWSAKASPRPIIRRWMLTRTAEWLAQNPQFRAIYSSSSSSAPQLHISVGEKVEVLETMYSGLNLAYSTLPKPSTDNSSEASVRLPTLQGLVKTMAHPAAGVVEVAEVLEPPNVSIGCQGSVVSTLPSALALWDKSKLSAVSGPKHIVAKVLLTHASPAWHSEIVSWLDRLRIAFESYGLGTHTGGPQSILAVADGSESLALSSYLDRLFRDGETWLDTLRSISSRVQLDLLQGKHVVVYTLQPSNSPSCRATGFHGLLRLERDLRAMLAEQVGVLAEQLVVRVVDPSLVTEGGSLGFAGMGMGGVRRWCLGVYESCDRLVRRQPTKVLHGKEVGPISAIVQFPAFSLSTNSDGKNQGKVSATKFSLSWPMEASTAIDQDVLLHVSYRICDAGVSDAPQVPSGGDVFDGNSHTVGLGNFEHMSPAASEKLVLVSAIDDRAQATSVNVLRPKGNNSIEMCVETVFRWAVVQASRARLRWRLTISCAGVVSQRELEAWRRVVEAYLGGVGEGEMVIGEVALMCVRQDESGAVCVEKGAKVKANAEWARVNGENKANAGVLLDSSDFSQIFKFCSPLPLSWTLAFGHADQDETGQDGLAMPMASSILVHQPKKDVISNSKSAVQGSHVLAVDLLAMFGRPQTSTQADGNAKQEDPRQEAKREQEVLDTILKSLHRLRLISEERSQLGDRYSADPWGVAVVNMLSDSFQDVILVD</sequence>
<feature type="region of interest" description="Disordered" evidence="1">
    <location>
        <begin position="808"/>
        <end position="834"/>
    </location>
</feature>
<accession>A0A077RB88</accession>
<organism evidence="2">
    <name type="scientific">Melanopsichium pennsylvanicum 4</name>
    <dbReference type="NCBI Taxonomy" id="1398559"/>
    <lineage>
        <taxon>Eukaryota</taxon>
        <taxon>Fungi</taxon>
        <taxon>Dikarya</taxon>
        <taxon>Basidiomycota</taxon>
        <taxon>Ustilaginomycotina</taxon>
        <taxon>Ustilaginomycetes</taxon>
        <taxon>Ustilaginales</taxon>
        <taxon>Ustilaginaceae</taxon>
        <taxon>Melanopsichium</taxon>
    </lineage>
</organism>
<feature type="region of interest" description="Disordered" evidence="1">
    <location>
        <begin position="713"/>
        <end position="751"/>
    </location>
</feature>
<feature type="region of interest" description="Disordered" evidence="1">
    <location>
        <begin position="1064"/>
        <end position="1089"/>
    </location>
</feature>
<feature type="region of interest" description="Disordered" evidence="1">
    <location>
        <begin position="770"/>
        <end position="795"/>
    </location>
</feature>
<evidence type="ECO:0000313" key="2">
    <source>
        <dbReference type="EMBL" id="CDI56798.1"/>
    </source>
</evidence>